<keyword evidence="2" id="KW-0479">Metal-binding</keyword>
<evidence type="ECO:0000256" key="1">
    <source>
        <dbReference type="ARBA" id="ARBA00001974"/>
    </source>
</evidence>
<dbReference type="InterPro" id="IPR050415">
    <property type="entry name" value="MRET"/>
</dbReference>
<evidence type="ECO:0000313" key="6">
    <source>
        <dbReference type="Proteomes" id="UP000199503"/>
    </source>
</evidence>
<keyword evidence="6" id="KW-1185">Reference proteome</keyword>
<dbReference type="PRINTS" id="PR00410">
    <property type="entry name" value="PHEHYDRXLASE"/>
</dbReference>
<dbReference type="STRING" id="65499.SAMN04488000_121139"/>
<name>A0A1H9WBH0_9PSEU</name>
<reference evidence="6" key="1">
    <citation type="submission" date="2016-10" db="EMBL/GenBank/DDBJ databases">
        <authorList>
            <person name="Varghese N."/>
            <person name="Submissions S."/>
        </authorList>
    </citation>
    <scope>NUCLEOTIDE SEQUENCE [LARGE SCALE GENOMIC DNA]</scope>
    <source>
        <strain evidence="6">DSM 44437</strain>
    </source>
</reference>
<dbReference type="RefSeq" id="WP_089924854.1">
    <property type="nucleotide sequence ID" value="NZ_FOFV01000021.1"/>
</dbReference>
<dbReference type="PROSITE" id="PS51384">
    <property type="entry name" value="FAD_FR"/>
    <property type="match status" value="1"/>
</dbReference>
<comment type="cofactor">
    <cofactor evidence="1">
        <name>FAD</name>
        <dbReference type="ChEBI" id="CHEBI:57692"/>
    </cofactor>
</comment>
<organism evidence="5 6">
    <name type="scientific">Lentzea albida</name>
    <dbReference type="NCBI Taxonomy" id="65499"/>
    <lineage>
        <taxon>Bacteria</taxon>
        <taxon>Bacillati</taxon>
        <taxon>Actinomycetota</taxon>
        <taxon>Actinomycetes</taxon>
        <taxon>Pseudonocardiales</taxon>
        <taxon>Pseudonocardiaceae</taxon>
        <taxon>Lentzea</taxon>
    </lineage>
</organism>
<dbReference type="Pfam" id="PF00175">
    <property type="entry name" value="NAD_binding_1"/>
    <property type="match status" value="1"/>
</dbReference>
<gene>
    <name evidence="5" type="ORF">SAMN04488000_121139</name>
</gene>
<dbReference type="SUPFAM" id="SSF52343">
    <property type="entry name" value="Ferredoxin reductase-like, C-terminal NADP-linked domain"/>
    <property type="match status" value="1"/>
</dbReference>
<dbReference type="Gene3D" id="2.40.30.10">
    <property type="entry name" value="Translation factors"/>
    <property type="match status" value="1"/>
</dbReference>
<dbReference type="InterPro" id="IPR039261">
    <property type="entry name" value="FNR_nucleotide-bd"/>
</dbReference>
<dbReference type="OrthoDB" id="5179582at2"/>
<proteinExistence type="predicted"/>
<evidence type="ECO:0000259" key="4">
    <source>
        <dbReference type="PROSITE" id="PS51384"/>
    </source>
</evidence>
<sequence length="245" mass="26652">MARAAVSGRLTWRVAELAEATDITSSARSLVFDVPGWPGHLPGQHVDVRLTAEDGYSVQRSYSISSAPDGERFELSVQRVADGEVSPYLCDVLEPGQQVELRGPVGGWFVWRAADQAPVTLVAGGSGIAPLMAMIRTRAAEGSRVPFRLIYSVRTPEDVYYADELRRRAREDNGLDVHLVHTREAPEGAPPPGRLGLATLNTHAWPADFAPNVFVCGPTGFVETVSDILVALGHDPRRVRTERFG</sequence>
<dbReference type="Pfam" id="PF00970">
    <property type="entry name" value="FAD_binding_6"/>
    <property type="match status" value="1"/>
</dbReference>
<dbReference type="PRINTS" id="PR00371">
    <property type="entry name" value="FPNCR"/>
</dbReference>
<dbReference type="GO" id="GO:0016491">
    <property type="term" value="F:oxidoreductase activity"/>
    <property type="evidence" value="ECO:0007669"/>
    <property type="project" value="InterPro"/>
</dbReference>
<evidence type="ECO:0000313" key="5">
    <source>
        <dbReference type="EMBL" id="SES31139.1"/>
    </source>
</evidence>
<protein>
    <submittedName>
        <fullName evidence="5">Ferredoxin-NADP reductase</fullName>
    </submittedName>
</protein>
<dbReference type="GO" id="GO:0051537">
    <property type="term" value="F:2 iron, 2 sulfur cluster binding"/>
    <property type="evidence" value="ECO:0007669"/>
    <property type="project" value="UniProtKB-KW"/>
</dbReference>
<dbReference type="CDD" id="cd06217">
    <property type="entry name" value="FNR_iron_sulfur_binding_3"/>
    <property type="match status" value="1"/>
</dbReference>
<dbReference type="AlphaFoldDB" id="A0A1H9WBH0"/>
<dbReference type="SUPFAM" id="SSF63380">
    <property type="entry name" value="Riboflavin synthase domain-like"/>
    <property type="match status" value="1"/>
</dbReference>
<accession>A0A1H9WBH0</accession>
<dbReference type="Gene3D" id="3.40.50.80">
    <property type="entry name" value="Nucleotide-binding domain of ferredoxin-NADP reductase (FNR) module"/>
    <property type="match status" value="1"/>
</dbReference>
<dbReference type="InterPro" id="IPR001433">
    <property type="entry name" value="OxRdtase_FAD/NAD-bd"/>
</dbReference>
<keyword evidence="3" id="KW-0411">Iron-sulfur</keyword>
<dbReference type="PANTHER" id="PTHR47354:SF5">
    <property type="entry name" value="PROTEIN RFBI"/>
    <property type="match status" value="1"/>
</dbReference>
<evidence type="ECO:0000256" key="2">
    <source>
        <dbReference type="ARBA" id="ARBA00022714"/>
    </source>
</evidence>
<dbReference type="InterPro" id="IPR008333">
    <property type="entry name" value="Cbr1-like_FAD-bd_dom"/>
</dbReference>
<dbReference type="PANTHER" id="PTHR47354">
    <property type="entry name" value="NADH OXIDOREDUCTASE HCR"/>
    <property type="match status" value="1"/>
</dbReference>
<dbReference type="Proteomes" id="UP000199503">
    <property type="component" value="Unassembled WGS sequence"/>
</dbReference>
<evidence type="ECO:0000256" key="3">
    <source>
        <dbReference type="ARBA" id="ARBA00023014"/>
    </source>
</evidence>
<keyword evidence="2" id="KW-0408">Iron</keyword>
<feature type="domain" description="FAD-binding FR-type" evidence="4">
    <location>
        <begin position="10"/>
        <end position="111"/>
    </location>
</feature>
<dbReference type="InterPro" id="IPR017927">
    <property type="entry name" value="FAD-bd_FR_type"/>
</dbReference>
<dbReference type="EMBL" id="FOFV01000021">
    <property type="protein sequence ID" value="SES31139.1"/>
    <property type="molecule type" value="Genomic_DNA"/>
</dbReference>
<dbReference type="InterPro" id="IPR001709">
    <property type="entry name" value="Flavoprot_Pyr_Nucl_cyt_Rdtase"/>
</dbReference>
<dbReference type="InterPro" id="IPR017938">
    <property type="entry name" value="Riboflavin_synthase-like_b-brl"/>
</dbReference>
<keyword evidence="2" id="KW-0001">2Fe-2S</keyword>